<accession>N6U042</accession>
<dbReference type="AlphaFoldDB" id="N6U042"/>
<organism evidence="1">
    <name type="scientific">Dendroctonus ponderosae</name>
    <name type="common">Mountain pine beetle</name>
    <dbReference type="NCBI Taxonomy" id="77166"/>
    <lineage>
        <taxon>Eukaryota</taxon>
        <taxon>Metazoa</taxon>
        <taxon>Ecdysozoa</taxon>
        <taxon>Arthropoda</taxon>
        <taxon>Hexapoda</taxon>
        <taxon>Insecta</taxon>
        <taxon>Pterygota</taxon>
        <taxon>Neoptera</taxon>
        <taxon>Endopterygota</taxon>
        <taxon>Coleoptera</taxon>
        <taxon>Polyphaga</taxon>
        <taxon>Cucujiformia</taxon>
        <taxon>Curculionidae</taxon>
        <taxon>Scolytinae</taxon>
        <taxon>Dendroctonus</taxon>
    </lineage>
</organism>
<feature type="non-terminal residue" evidence="1">
    <location>
        <position position="1"/>
    </location>
</feature>
<reference evidence="1" key="1">
    <citation type="journal article" date="2013" name="Genome Biol.">
        <title>Draft genome of the mountain pine beetle, Dendroctonus ponderosae Hopkins, a major forest pest.</title>
        <authorList>
            <person name="Keeling C.I."/>
            <person name="Yuen M.M."/>
            <person name="Liao N.Y."/>
            <person name="Docking T.R."/>
            <person name="Chan S.K."/>
            <person name="Taylor G.A."/>
            <person name="Palmquist D.L."/>
            <person name="Jackman S.D."/>
            <person name="Nguyen A."/>
            <person name="Li M."/>
            <person name="Henderson H."/>
            <person name="Janes J.K."/>
            <person name="Zhao Y."/>
            <person name="Pandoh P."/>
            <person name="Moore R."/>
            <person name="Sperling F.A."/>
            <person name="Huber D.P."/>
            <person name="Birol I."/>
            <person name="Jones S.J."/>
            <person name="Bohlmann J."/>
        </authorList>
    </citation>
    <scope>NUCLEOTIDE SEQUENCE</scope>
</reference>
<name>N6U042_DENPD</name>
<dbReference type="HOGENOM" id="CLU_2778473_0_0_1"/>
<evidence type="ECO:0000313" key="1">
    <source>
        <dbReference type="EMBL" id="ENN71897.1"/>
    </source>
</evidence>
<sequence>MQMTTIFLGLFLLVAMVQGRTFELGKMINDIGNQVATDLQKTIGFPHQVTSDLLGAAGNVQIPLLDSNK</sequence>
<protein>
    <submittedName>
        <fullName evidence="1">Uncharacterized protein</fullName>
    </submittedName>
</protein>
<proteinExistence type="predicted"/>
<dbReference type="EMBL" id="KB741250">
    <property type="protein sequence ID" value="ENN71897.1"/>
    <property type="molecule type" value="Genomic_DNA"/>
</dbReference>
<gene>
    <name evidence="1" type="ORF">YQE_11434</name>
</gene>